<feature type="compositionally biased region" description="Basic residues" evidence="3">
    <location>
        <begin position="871"/>
        <end position="886"/>
    </location>
</feature>
<evidence type="ECO:0000313" key="7">
    <source>
        <dbReference type="Ensembl" id="ENSSMAP00000053995.1"/>
    </source>
</evidence>
<feature type="domain" description="Sema" evidence="6">
    <location>
        <begin position="42"/>
        <end position="524"/>
    </location>
</feature>
<keyword evidence="4" id="KW-0812">Transmembrane</keyword>
<dbReference type="GO" id="GO:0071526">
    <property type="term" value="P:semaphorin-plexin signaling pathway"/>
    <property type="evidence" value="ECO:0007669"/>
    <property type="project" value="TreeGrafter"/>
</dbReference>
<accession>A0A8D3D387</accession>
<feature type="chain" id="PRO_5034245940" description="Sema domain-containing protein" evidence="5">
    <location>
        <begin position="32"/>
        <end position="1048"/>
    </location>
</feature>
<feature type="region of interest" description="Disordered" evidence="3">
    <location>
        <begin position="828"/>
        <end position="850"/>
    </location>
</feature>
<dbReference type="PROSITE" id="PS51004">
    <property type="entry name" value="SEMA"/>
    <property type="match status" value="1"/>
</dbReference>
<keyword evidence="1" id="KW-0325">Glycoprotein</keyword>
<dbReference type="Proteomes" id="UP000694558">
    <property type="component" value="Chromosome 22"/>
</dbReference>
<dbReference type="GeneTree" id="ENSGT00940000158641"/>
<feature type="compositionally biased region" description="Low complexity" evidence="3">
    <location>
        <begin position="967"/>
        <end position="982"/>
    </location>
</feature>
<reference evidence="7" key="2">
    <citation type="submission" date="2025-08" db="UniProtKB">
        <authorList>
            <consortium name="Ensembl"/>
        </authorList>
    </citation>
    <scope>IDENTIFICATION</scope>
</reference>
<dbReference type="Gene3D" id="2.130.10.10">
    <property type="entry name" value="YVTN repeat-like/Quinoprotein amine dehydrogenase"/>
    <property type="match status" value="1"/>
</dbReference>
<reference evidence="7" key="1">
    <citation type="submission" date="2023-05" db="EMBL/GenBank/DDBJ databases">
        <title>High-quality long-read genome of Scophthalmus maximus.</title>
        <authorList>
            <person name="Lien S."/>
            <person name="Martinez P."/>
        </authorList>
    </citation>
    <scope>NUCLEOTIDE SEQUENCE [LARGE SCALE GENOMIC DNA]</scope>
</reference>
<dbReference type="PANTHER" id="PTHR11036:SF11">
    <property type="entry name" value="SEMAPHORIN-6C"/>
    <property type="match status" value="1"/>
</dbReference>
<dbReference type="InterPro" id="IPR015943">
    <property type="entry name" value="WD40/YVTN_repeat-like_dom_sf"/>
</dbReference>
<evidence type="ECO:0000256" key="1">
    <source>
        <dbReference type="ARBA" id="ARBA00023180"/>
    </source>
</evidence>
<evidence type="ECO:0000259" key="6">
    <source>
        <dbReference type="PROSITE" id="PS51004"/>
    </source>
</evidence>
<dbReference type="InterPro" id="IPR036352">
    <property type="entry name" value="Semap_dom_sf"/>
</dbReference>
<dbReference type="InterPro" id="IPR027231">
    <property type="entry name" value="Semaphorin"/>
</dbReference>
<name>A0A8D3D387_SCOMX</name>
<dbReference type="GO" id="GO:0045499">
    <property type="term" value="F:chemorepellent activity"/>
    <property type="evidence" value="ECO:0007669"/>
    <property type="project" value="TreeGrafter"/>
</dbReference>
<feature type="signal peptide" evidence="5">
    <location>
        <begin position="1"/>
        <end position="31"/>
    </location>
</feature>
<comment type="caution">
    <text evidence="2">Lacks conserved residue(s) required for the propagation of feature annotation.</text>
</comment>
<dbReference type="GO" id="GO:0001755">
    <property type="term" value="P:neural crest cell migration"/>
    <property type="evidence" value="ECO:0007669"/>
    <property type="project" value="TreeGrafter"/>
</dbReference>
<keyword evidence="4" id="KW-1133">Transmembrane helix</keyword>
<feature type="compositionally biased region" description="Basic residues" evidence="3">
    <location>
        <begin position="929"/>
        <end position="938"/>
    </location>
</feature>
<feature type="region of interest" description="Disordered" evidence="3">
    <location>
        <begin position="913"/>
        <end position="947"/>
    </location>
</feature>
<dbReference type="InterPro" id="IPR001627">
    <property type="entry name" value="Semap_dom"/>
</dbReference>
<gene>
    <name evidence="7" type="primary">LOC118291774</name>
</gene>
<sequence length="1048" mass="114690">MAVTDWLSPWRPPSLMLLIILTFHFLSESASTRVPFPKDLEPIYVVVAEQSCQFPGFQGLLQDNDTLRLGLDFQRMLRINHMLYIAARDHVFVVNLTTASEDFVPQLKLTWKSNDVSKCTVRGKNSDECYNYVKVLVPRDDETIFACGTNAFNPTCRNYQMGSWEQVGEELVGQARCPFESHQSNVGLFAGGDFYSATMTDFLASDAVIYRSLGDERPVLRTVKYDSKWLREPHFLHAIDYGNFVYFFLSEISVEYTALGKVVFSRVARVCKNDNGGSPRVLERYWTSFLKARLNCSVPGDSFFYFDVLQSLTNVLQINQRPAVVGVFTTQANSIPGSAVCAFYMDDIEKVFNGKFKEQRTSDSSWTPVPADQVPRPRPGVCAGDGPAADYKSSVHFPDETLTFIKSYPLMDEAVPSVNDRPCFTRTSSRSKLTQIVVDVSAGPFKDRTVMFLGSDDGRVLKVLASTHPNDSFGSKLLEDIDVYNPSKCDVQGQEDRRVLGLELDKDHHALFAAFSSCVIRVPLSRCPRHGASCLASRDPYCIWLRTGSCANMAPGFKYVSPSFLPSPQQLRSDVSATARNHESGADSAYGEFSQRGSWESEFCVQRRTLTGGGQVSDCSSSCVSGVHQLPDMDQRIGANVHYTLLIACILVAFFLGAILSGFLVSCHCSRGAAQRAQMLGKDPEASLPHALSLRSLAKLNGLLEGGAKQMKLVIVSILSFCVYLSQVDGEPSGPPTPDSTPELPVKNMAAALRNHQYENNQNCNNATDNDPKSGPSCSGSSLGFVAVVGNTLYSHHHGNSLSNGAAHGAGASSTSLHLPEERKFSNDERAAGGGAGGGAAPHQQPLPQTPVDVSALDELLRHIHEVSHHSQTRTHHYNPGHHHSNHHDNNSHQIPETESAAYYSSSTLLRDGLPKRLERPGGSGVSVTRHHSQRHSLIKMGSGGGAVPRHHSFNQRGAQHLLARMNTNSSSNGPPASANTSTSCESRRLAVASACLTRQHSYSEGPNARRAAIVRRTVSLKPQLPPKPLFLPNTATSAATQAETYNY</sequence>
<feature type="transmembrane region" description="Helical" evidence="4">
    <location>
        <begin position="643"/>
        <end position="666"/>
    </location>
</feature>
<dbReference type="SMART" id="SM00630">
    <property type="entry name" value="Sema"/>
    <property type="match status" value="1"/>
</dbReference>
<protein>
    <recommendedName>
        <fullName evidence="6">Sema domain-containing protein</fullName>
    </recommendedName>
</protein>
<evidence type="ECO:0000256" key="2">
    <source>
        <dbReference type="PROSITE-ProRule" id="PRU00352"/>
    </source>
</evidence>
<dbReference type="AlphaFoldDB" id="A0A8D3D387"/>
<dbReference type="GO" id="GO:0005886">
    <property type="term" value="C:plasma membrane"/>
    <property type="evidence" value="ECO:0007669"/>
    <property type="project" value="TreeGrafter"/>
</dbReference>
<evidence type="ECO:0000256" key="4">
    <source>
        <dbReference type="SAM" id="Phobius"/>
    </source>
</evidence>
<feature type="region of interest" description="Disordered" evidence="3">
    <location>
        <begin position="966"/>
        <end position="985"/>
    </location>
</feature>
<dbReference type="SUPFAM" id="SSF101912">
    <property type="entry name" value="Sema domain"/>
    <property type="match status" value="1"/>
</dbReference>
<feature type="region of interest" description="Disordered" evidence="3">
    <location>
        <begin position="868"/>
        <end position="894"/>
    </location>
</feature>
<dbReference type="GO" id="GO:0030215">
    <property type="term" value="F:semaphorin receptor binding"/>
    <property type="evidence" value="ECO:0007669"/>
    <property type="project" value="InterPro"/>
</dbReference>
<dbReference type="Gene3D" id="3.30.1680.10">
    <property type="entry name" value="ligand-binding face of the semaphorins, domain 2"/>
    <property type="match status" value="1"/>
</dbReference>
<dbReference type="Pfam" id="PF01403">
    <property type="entry name" value="Sema"/>
    <property type="match status" value="1"/>
</dbReference>
<evidence type="ECO:0000256" key="3">
    <source>
        <dbReference type="SAM" id="MobiDB-lite"/>
    </source>
</evidence>
<keyword evidence="5" id="KW-0732">Signal</keyword>
<dbReference type="GO" id="GO:0030335">
    <property type="term" value="P:positive regulation of cell migration"/>
    <property type="evidence" value="ECO:0007669"/>
    <property type="project" value="TreeGrafter"/>
</dbReference>
<organism evidence="7 8">
    <name type="scientific">Scophthalmus maximus</name>
    <name type="common">Turbot</name>
    <name type="synonym">Psetta maxima</name>
    <dbReference type="NCBI Taxonomy" id="52904"/>
    <lineage>
        <taxon>Eukaryota</taxon>
        <taxon>Metazoa</taxon>
        <taxon>Chordata</taxon>
        <taxon>Craniata</taxon>
        <taxon>Vertebrata</taxon>
        <taxon>Euteleostomi</taxon>
        <taxon>Actinopterygii</taxon>
        <taxon>Neopterygii</taxon>
        <taxon>Teleostei</taxon>
        <taxon>Neoteleostei</taxon>
        <taxon>Acanthomorphata</taxon>
        <taxon>Carangaria</taxon>
        <taxon>Pleuronectiformes</taxon>
        <taxon>Pleuronectoidei</taxon>
        <taxon>Scophthalmidae</taxon>
        <taxon>Scophthalmus</taxon>
    </lineage>
</organism>
<dbReference type="GO" id="GO:0007411">
    <property type="term" value="P:axon guidance"/>
    <property type="evidence" value="ECO:0007669"/>
    <property type="project" value="TreeGrafter"/>
</dbReference>
<dbReference type="Ensembl" id="ENSSMAT00000073435.1">
    <property type="protein sequence ID" value="ENSSMAP00000053995.1"/>
    <property type="gene ID" value="ENSSMAG00000029565.1"/>
</dbReference>
<evidence type="ECO:0000256" key="5">
    <source>
        <dbReference type="SAM" id="SignalP"/>
    </source>
</evidence>
<dbReference type="PANTHER" id="PTHR11036">
    <property type="entry name" value="SEMAPHORIN"/>
    <property type="match status" value="1"/>
</dbReference>
<evidence type="ECO:0000313" key="8">
    <source>
        <dbReference type="Proteomes" id="UP000694558"/>
    </source>
</evidence>
<keyword evidence="4" id="KW-0472">Membrane</keyword>
<proteinExistence type="predicted"/>